<protein>
    <submittedName>
        <fullName evidence="1">Uncharacterized protein</fullName>
    </submittedName>
</protein>
<organism evidence="1 2">
    <name type="scientific">Chromohalobacter moromii</name>
    <dbReference type="NCBI Taxonomy" id="2860329"/>
    <lineage>
        <taxon>Bacteria</taxon>
        <taxon>Pseudomonadati</taxon>
        <taxon>Pseudomonadota</taxon>
        <taxon>Gammaproteobacteria</taxon>
        <taxon>Oceanospirillales</taxon>
        <taxon>Halomonadaceae</taxon>
        <taxon>Chromohalobacter</taxon>
    </lineage>
</organism>
<dbReference type="AlphaFoldDB" id="A0A9X2X3Q4"/>
<name>A0A9X2X3Q4_9GAMM</name>
<dbReference type="EMBL" id="JAHXDE010000004">
    <property type="protein sequence ID" value="MCT8506161.1"/>
    <property type="molecule type" value="Genomic_DNA"/>
</dbReference>
<gene>
    <name evidence="1" type="ORF">KZO87_12330</name>
</gene>
<proteinExistence type="predicted"/>
<evidence type="ECO:0000313" key="2">
    <source>
        <dbReference type="Proteomes" id="UP001145353"/>
    </source>
</evidence>
<reference evidence="1" key="2">
    <citation type="journal article" date="2022" name="Syst. Appl. Microbiol.">
        <title>Chromohalobacter moromii sp. nov., a moderately halophilic bacterium isolated from lupine-based moromi fermentation.</title>
        <authorList>
            <person name="Lulf R.H."/>
            <person name="Hilgarth M."/>
            <person name="Ehrmann M.A."/>
        </authorList>
    </citation>
    <scope>NUCLEOTIDE SEQUENCE</scope>
    <source>
        <strain evidence="1">TMW 2.2304</strain>
    </source>
</reference>
<sequence length="66" mass="6880">MIVISSEAGKRLAQAKAACDRWYACGARGETTGAALRLEYAEAAGKVADELIAQGFHQGGEGEVQP</sequence>
<comment type="caution">
    <text evidence="1">The sequence shown here is derived from an EMBL/GenBank/DDBJ whole genome shotgun (WGS) entry which is preliminary data.</text>
</comment>
<accession>A0A9X2X3Q4</accession>
<evidence type="ECO:0000313" key="1">
    <source>
        <dbReference type="EMBL" id="MCT8506161.1"/>
    </source>
</evidence>
<keyword evidence="2" id="KW-1185">Reference proteome</keyword>
<reference evidence="1" key="1">
    <citation type="submission" date="2021-07" db="EMBL/GenBank/DDBJ databases">
        <authorList>
            <person name="Luelf R.H."/>
        </authorList>
    </citation>
    <scope>NUCLEOTIDE SEQUENCE</scope>
    <source>
        <strain evidence="1">TMW 2.2304</strain>
    </source>
</reference>
<dbReference type="Proteomes" id="UP001145353">
    <property type="component" value="Unassembled WGS sequence"/>
</dbReference>
<dbReference type="RefSeq" id="WP_261536055.1">
    <property type="nucleotide sequence ID" value="NZ_JAHXDE010000004.1"/>
</dbReference>